<protein>
    <submittedName>
        <fullName evidence="1">SAM-dependent methyltransferase</fullName>
    </submittedName>
</protein>
<comment type="caution">
    <text evidence="1">The sequence shown here is derived from an EMBL/GenBank/DDBJ whole genome shotgun (WGS) entry which is preliminary data.</text>
</comment>
<dbReference type="AlphaFoldDB" id="A0A939PK45"/>
<keyword evidence="1" id="KW-0489">Methyltransferase</keyword>
<dbReference type="SUPFAM" id="SSF53335">
    <property type="entry name" value="S-adenosyl-L-methionine-dependent methyltransferases"/>
    <property type="match status" value="1"/>
</dbReference>
<dbReference type="RefSeq" id="WP_208262601.1">
    <property type="nucleotide sequence ID" value="NZ_JAGEOJ010000026.1"/>
</dbReference>
<proteinExistence type="predicted"/>
<keyword evidence="2" id="KW-1185">Reference proteome</keyword>
<evidence type="ECO:0000313" key="1">
    <source>
        <dbReference type="EMBL" id="MBO2454392.1"/>
    </source>
</evidence>
<evidence type="ECO:0000313" key="2">
    <source>
        <dbReference type="Proteomes" id="UP000669179"/>
    </source>
</evidence>
<dbReference type="Gene3D" id="3.40.50.150">
    <property type="entry name" value="Vaccinia Virus protein VP39"/>
    <property type="match status" value="1"/>
</dbReference>
<dbReference type="EMBL" id="JAGEOJ010000026">
    <property type="protein sequence ID" value="MBO2454392.1"/>
    <property type="molecule type" value="Genomic_DNA"/>
</dbReference>
<dbReference type="InterPro" id="IPR029063">
    <property type="entry name" value="SAM-dependent_MTases_sf"/>
</dbReference>
<sequence>MSRIKTTVGPADLEGGCMAENLPPGLDLSVPSAARMYDYFLGGKDNFEVDRERAEQVIKGFPEVRDVARANRAFLGAAVRTVAEAGVAQFVDLGAGLPTQGHVHEVARPIRPDTRVVYVDIDPVACVHARALLPDEATAVVNADIRRPQAVLDDPAVGRLIDWERPVALLLVSVLQFIVDEDDEPGRMLGVSSMLGAFTRRMVPGSHLVLSVASGAEDFDVDSLADAYKGSGTGSGGLRSAQQIEKFFTGSGFELLEPGLVDVHDWPVPAPGPRAAGPIRLLGGVGRKP</sequence>
<reference evidence="1" key="1">
    <citation type="submission" date="2021-03" db="EMBL/GenBank/DDBJ databases">
        <authorList>
            <person name="Kanchanasin P."/>
            <person name="Saeng-In P."/>
            <person name="Phongsopitanun W."/>
            <person name="Yuki M."/>
            <person name="Kudo T."/>
            <person name="Ohkuma M."/>
            <person name="Tanasupawat S."/>
        </authorList>
    </citation>
    <scope>NUCLEOTIDE SEQUENCE</scope>
    <source>
        <strain evidence="1">GKU 128</strain>
    </source>
</reference>
<dbReference type="Proteomes" id="UP000669179">
    <property type="component" value="Unassembled WGS sequence"/>
</dbReference>
<organism evidence="1 2">
    <name type="scientific">Actinomadura barringtoniae</name>
    <dbReference type="NCBI Taxonomy" id="1427535"/>
    <lineage>
        <taxon>Bacteria</taxon>
        <taxon>Bacillati</taxon>
        <taxon>Actinomycetota</taxon>
        <taxon>Actinomycetes</taxon>
        <taxon>Streptosporangiales</taxon>
        <taxon>Thermomonosporaceae</taxon>
        <taxon>Actinomadura</taxon>
    </lineage>
</organism>
<accession>A0A939PK45</accession>
<gene>
    <name evidence="1" type="ORF">J4573_45405</name>
</gene>
<dbReference type="InterPro" id="IPR006764">
    <property type="entry name" value="SAM_dep_MeTrfase_SAV2177_type"/>
</dbReference>
<name>A0A939PK45_9ACTN</name>
<dbReference type="Pfam" id="PF04672">
    <property type="entry name" value="Methyltransf_19"/>
    <property type="match status" value="1"/>
</dbReference>
<dbReference type="GO" id="GO:0008168">
    <property type="term" value="F:methyltransferase activity"/>
    <property type="evidence" value="ECO:0007669"/>
    <property type="project" value="UniProtKB-KW"/>
</dbReference>
<keyword evidence="1" id="KW-0808">Transferase</keyword>
<dbReference type="PIRSF" id="PIRSF017393">
    <property type="entry name" value="MTase_SAV2177"/>
    <property type="match status" value="1"/>
</dbReference>
<dbReference type="GO" id="GO:0032259">
    <property type="term" value="P:methylation"/>
    <property type="evidence" value="ECO:0007669"/>
    <property type="project" value="UniProtKB-KW"/>
</dbReference>